<keyword evidence="6" id="KW-1185">Reference proteome</keyword>
<comment type="similarity">
    <text evidence="1">Belongs to the peptidase S51 family.</text>
</comment>
<keyword evidence="5" id="KW-0224">Dipeptidase</keyword>
<comment type="caution">
    <text evidence="5">The sequence shown here is derived from an EMBL/GenBank/DDBJ whole genome shotgun (WGS) entry which is preliminary data.</text>
</comment>
<evidence type="ECO:0000313" key="5">
    <source>
        <dbReference type="EMBL" id="KJL31401.1"/>
    </source>
</evidence>
<evidence type="ECO:0000256" key="3">
    <source>
        <dbReference type="ARBA" id="ARBA00022801"/>
    </source>
</evidence>
<accession>A0A0F0LIP5</accession>
<dbReference type="NCBIfam" id="NF003642">
    <property type="entry name" value="PRK05282.1"/>
    <property type="match status" value="1"/>
</dbReference>
<dbReference type="PATRIC" id="fig|582680.6.peg.3608"/>
<dbReference type="Pfam" id="PF03575">
    <property type="entry name" value="Peptidase_S51"/>
    <property type="match status" value="1"/>
</dbReference>
<keyword evidence="2" id="KW-0645">Protease</keyword>
<proteinExistence type="inferred from homology"/>
<dbReference type="PANTHER" id="PTHR20842">
    <property type="entry name" value="PROTEASE S51 ALPHA-ASPARTYL DIPEPTIDASE"/>
    <property type="match status" value="1"/>
</dbReference>
<evidence type="ECO:0000256" key="1">
    <source>
        <dbReference type="ARBA" id="ARBA00006534"/>
    </source>
</evidence>
<dbReference type="STRING" id="582680.RS86_03524"/>
<gene>
    <name evidence="5" type="primary">pepE_1</name>
    <name evidence="5" type="ORF">RS86_03524</name>
</gene>
<dbReference type="CDD" id="cd03146">
    <property type="entry name" value="GAT1_Peptidase_E"/>
    <property type="match status" value="1"/>
</dbReference>
<sequence>MNLLLMSNSSNAGSGYLAHAWDAVREALGEAARLVFVPYALADLDAYTAKAREAFAAQGIAVAGAHEEGDPAATIRGAEAVFVGGGNTFRLLKRVRDLGLSEPLRAHAAAGRPYLGASAGTNLAALTIRTTNDMPIVEPGGFDALGLVPFQINAHYLDADPSSTHAGETRAQRLAEFHEENDTPVLALREGAWLRVLGERRTIGGQAVTPGRGPALLFRRGAAPVEVEGDVTALLAG</sequence>
<evidence type="ECO:0000313" key="6">
    <source>
        <dbReference type="Proteomes" id="UP000033740"/>
    </source>
</evidence>
<dbReference type="RefSeq" id="WP_045273527.1">
    <property type="nucleotide sequence ID" value="NZ_JYIX01000039.1"/>
</dbReference>
<reference evidence="5 6" key="1">
    <citation type="submission" date="2015-02" db="EMBL/GenBank/DDBJ databases">
        <title>Draft genome sequences of ten Microbacterium spp. with emphasis on heavy metal contaminated environments.</title>
        <authorList>
            <person name="Corretto E."/>
        </authorList>
    </citation>
    <scope>NUCLEOTIDE SEQUENCE [LARGE SCALE GENOMIC DNA]</scope>
    <source>
        <strain evidence="5 6">ARN176</strain>
    </source>
</reference>
<dbReference type="SUPFAM" id="SSF52317">
    <property type="entry name" value="Class I glutamine amidotransferase-like"/>
    <property type="match status" value="1"/>
</dbReference>
<dbReference type="GO" id="GO:0008236">
    <property type="term" value="F:serine-type peptidase activity"/>
    <property type="evidence" value="ECO:0007669"/>
    <property type="project" value="UniProtKB-KW"/>
</dbReference>
<evidence type="ECO:0000256" key="4">
    <source>
        <dbReference type="ARBA" id="ARBA00022825"/>
    </source>
</evidence>
<dbReference type="EC" id="3.4.13.21" evidence="5"/>
<organism evidence="5 6">
    <name type="scientific">Microbacterium azadirachtae</name>
    <dbReference type="NCBI Taxonomy" id="582680"/>
    <lineage>
        <taxon>Bacteria</taxon>
        <taxon>Bacillati</taxon>
        <taxon>Actinomycetota</taxon>
        <taxon>Actinomycetes</taxon>
        <taxon>Micrococcales</taxon>
        <taxon>Microbacteriaceae</taxon>
        <taxon>Microbacterium</taxon>
    </lineage>
</organism>
<dbReference type="Proteomes" id="UP000033740">
    <property type="component" value="Unassembled WGS sequence"/>
</dbReference>
<protein>
    <submittedName>
        <fullName evidence="5">Peptidase E</fullName>
        <ecNumber evidence="5">3.4.13.21</ecNumber>
    </submittedName>
</protein>
<dbReference type="EMBL" id="JYIX01000039">
    <property type="protein sequence ID" value="KJL31401.1"/>
    <property type="molecule type" value="Genomic_DNA"/>
</dbReference>
<dbReference type="PANTHER" id="PTHR20842:SF0">
    <property type="entry name" value="ALPHA-ASPARTYL DIPEPTIDASE"/>
    <property type="match status" value="1"/>
</dbReference>
<dbReference type="InterPro" id="IPR005320">
    <property type="entry name" value="Peptidase_S51"/>
</dbReference>
<keyword evidence="3 5" id="KW-0378">Hydrolase</keyword>
<dbReference type="InterPro" id="IPR029062">
    <property type="entry name" value="Class_I_gatase-like"/>
</dbReference>
<dbReference type="GO" id="GO:0016805">
    <property type="term" value="F:dipeptidase activity"/>
    <property type="evidence" value="ECO:0007669"/>
    <property type="project" value="UniProtKB-KW"/>
</dbReference>
<name>A0A0F0LIP5_9MICO</name>
<dbReference type="GO" id="GO:0006508">
    <property type="term" value="P:proteolysis"/>
    <property type="evidence" value="ECO:0007669"/>
    <property type="project" value="UniProtKB-KW"/>
</dbReference>
<evidence type="ECO:0000256" key="2">
    <source>
        <dbReference type="ARBA" id="ARBA00022670"/>
    </source>
</evidence>
<keyword evidence="4" id="KW-0720">Serine protease</keyword>
<dbReference type="AlphaFoldDB" id="A0A0F0LIP5"/>
<dbReference type="Gene3D" id="3.40.50.880">
    <property type="match status" value="1"/>
</dbReference>